<sequence>MSDNKPSSKRKKSGAEFRKAKKARQHENKQLGSFMLKYFQTEDGKRENKEKTVQEKLGECGESETPGTSQSSIFQVEQVSGVDSPDTEKDLDVIDKHKLEEQGEESRKIEVNQEFGKDRDVEETLQEKDSEDSVEEPSHCQEKHPKTREFLSNPNIVVDEVSGTLDPASLVGLKLSTKEKLIKMEPCQPSQQILKLRTKQFGERSRYFSQQIFFHDDDTRRKWISYSLSTDSLFCMPCLLFTNALSRGELARTSQGNAFTFAGFCNWKKQHSVVKKHEMSAAHANAKVAEVLFLQEKTIASCLEHQEHDEAARRKRPSLSAMMAARRVIASSDIIPPLFDKSRKEIVNSSTIGIDFLGNALSNDLIYEGTRLKWCNDLDSLKAFVAEVLDLNGKWCSPGGGSKRFTSSNAELTLTWYSGKQNTLLFQGKDGNLIRDGCVKFCQTRDGVMKSSCKQVQALLKNSELQRDLIAPNILESEPTSISRPANQVDVASQVCLDIIGDNSNYLSNCRYSCGVLAADVEGVKLDITILSNRIDSIANANTEYSHKDKEIDRLQSELSIEKARSEKLESELSLFVKERSLEIEKLNQTIVSLENKIIEHDKSNASLKLFIDIDQQRISKPQIPEQSNYKQSASPFAAPMNNNNSKINKNTLMNKNNRNGHRNNGHHNNSGLNQCKSQNVSLQPFISVPVNNGDPESVPFYDTNRDLQNKALQINQIANMPEKQPISDWIGSLPLIEIPIQAKNNQHINRNTSNKLPFPKRHRTKPPSYRTGHRHQSLEWLSHLDIVYQLCK</sequence>
<evidence type="ECO:0000256" key="2">
    <source>
        <dbReference type="SAM" id="MobiDB-lite"/>
    </source>
</evidence>
<feature type="compositionally biased region" description="Basic residues" evidence="2">
    <location>
        <begin position="759"/>
        <end position="773"/>
    </location>
</feature>
<keyword evidence="4" id="KW-1185">Reference proteome</keyword>
<feature type="coiled-coil region" evidence="1">
    <location>
        <begin position="538"/>
        <end position="604"/>
    </location>
</feature>
<evidence type="ECO:0000313" key="4">
    <source>
        <dbReference type="Proteomes" id="UP001152795"/>
    </source>
</evidence>
<evidence type="ECO:0000313" key="3">
    <source>
        <dbReference type="EMBL" id="CAB4006144.1"/>
    </source>
</evidence>
<organism evidence="3 4">
    <name type="scientific">Paramuricea clavata</name>
    <name type="common">Red gorgonian</name>
    <name type="synonym">Violescent sea-whip</name>
    <dbReference type="NCBI Taxonomy" id="317549"/>
    <lineage>
        <taxon>Eukaryota</taxon>
        <taxon>Metazoa</taxon>
        <taxon>Cnidaria</taxon>
        <taxon>Anthozoa</taxon>
        <taxon>Octocorallia</taxon>
        <taxon>Malacalcyonacea</taxon>
        <taxon>Plexauridae</taxon>
        <taxon>Paramuricea</taxon>
    </lineage>
</organism>
<accession>A0A6S7HLI8</accession>
<comment type="caution">
    <text evidence="3">The sequence shown here is derived from an EMBL/GenBank/DDBJ whole genome shotgun (WGS) entry which is preliminary data.</text>
</comment>
<feature type="compositionally biased region" description="Basic and acidic residues" evidence="2">
    <location>
        <begin position="40"/>
        <end position="59"/>
    </location>
</feature>
<feature type="region of interest" description="Disordered" evidence="2">
    <location>
        <begin position="623"/>
        <end position="675"/>
    </location>
</feature>
<name>A0A6S7HLI8_PARCT</name>
<feature type="region of interest" description="Disordered" evidence="2">
    <location>
        <begin position="750"/>
        <end position="773"/>
    </location>
</feature>
<evidence type="ECO:0000256" key="1">
    <source>
        <dbReference type="SAM" id="Coils"/>
    </source>
</evidence>
<reference evidence="3" key="1">
    <citation type="submission" date="2020-04" db="EMBL/GenBank/DDBJ databases">
        <authorList>
            <person name="Alioto T."/>
            <person name="Alioto T."/>
            <person name="Gomez Garrido J."/>
        </authorList>
    </citation>
    <scope>NUCLEOTIDE SEQUENCE</scope>
    <source>
        <strain evidence="3">A484AB</strain>
    </source>
</reference>
<feature type="compositionally biased region" description="Basic and acidic residues" evidence="2">
    <location>
        <begin position="136"/>
        <end position="148"/>
    </location>
</feature>
<dbReference type="EMBL" id="CACRXK020005423">
    <property type="protein sequence ID" value="CAB4006144.1"/>
    <property type="molecule type" value="Genomic_DNA"/>
</dbReference>
<feature type="compositionally biased region" description="Polar residues" evidence="2">
    <location>
        <begin position="65"/>
        <end position="78"/>
    </location>
</feature>
<protein>
    <submittedName>
        <fullName evidence="3">Uncharacterized protein</fullName>
    </submittedName>
</protein>
<dbReference type="Proteomes" id="UP001152795">
    <property type="component" value="Unassembled WGS sequence"/>
</dbReference>
<feature type="compositionally biased region" description="Low complexity" evidence="2">
    <location>
        <begin position="642"/>
        <end position="658"/>
    </location>
</feature>
<feature type="region of interest" description="Disordered" evidence="2">
    <location>
        <begin position="1"/>
        <end position="148"/>
    </location>
</feature>
<feature type="non-terminal residue" evidence="3">
    <location>
        <position position="1"/>
    </location>
</feature>
<dbReference type="InterPro" id="IPR006580">
    <property type="entry name" value="Znf_TTF"/>
</dbReference>
<dbReference type="AlphaFoldDB" id="A0A6S7HLI8"/>
<keyword evidence="1" id="KW-0175">Coiled coil</keyword>
<proteinExistence type="predicted"/>
<feature type="compositionally biased region" description="Polar residues" evidence="2">
    <location>
        <begin position="623"/>
        <end position="635"/>
    </location>
</feature>
<dbReference type="SMART" id="SM00597">
    <property type="entry name" value="ZnF_TTF"/>
    <property type="match status" value="1"/>
</dbReference>
<dbReference type="OrthoDB" id="6629789at2759"/>
<feature type="compositionally biased region" description="Basic and acidic residues" evidence="2">
    <location>
        <begin position="86"/>
        <end position="128"/>
    </location>
</feature>
<gene>
    <name evidence="3" type="ORF">PACLA_8A059399</name>
</gene>